<feature type="domain" description="Nudix hydrolase" evidence="1">
    <location>
        <begin position="7"/>
        <end position="139"/>
    </location>
</feature>
<dbReference type="CDD" id="cd03674">
    <property type="entry name" value="NUDIX_Hydrolase"/>
    <property type="match status" value="1"/>
</dbReference>
<keyword evidence="3" id="KW-1185">Reference proteome</keyword>
<dbReference type="InterPro" id="IPR015797">
    <property type="entry name" value="NUDIX_hydrolase-like_dom_sf"/>
</dbReference>
<sequence length="142" mass="15229">MWRECRPEHVTASALVVDGAGERVLLTLHRTIGLWLQLGGHCERGDSTLVGAALREAGEESGLGGLSIDSRPLLLSRHEILAGGCAGAFHLDVQFLVTADGGTEYVVSEESHDLAWFAMDALPDGVDQTVRNLVRTAQQRVA</sequence>
<organism evidence="2 3">
    <name type="scientific">Kribbella yunnanensis</name>
    <dbReference type="NCBI Taxonomy" id="190194"/>
    <lineage>
        <taxon>Bacteria</taxon>
        <taxon>Bacillati</taxon>
        <taxon>Actinomycetota</taxon>
        <taxon>Actinomycetes</taxon>
        <taxon>Propionibacteriales</taxon>
        <taxon>Kribbellaceae</taxon>
        <taxon>Kribbella</taxon>
    </lineage>
</organism>
<dbReference type="Proteomes" id="UP001500280">
    <property type="component" value="Unassembled WGS sequence"/>
</dbReference>
<dbReference type="Gene3D" id="3.90.79.10">
    <property type="entry name" value="Nucleoside Triphosphate Pyrophosphohydrolase"/>
    <property type="match status" value="1"/>
</dbReference>
<evidence type="ECO:0000259" key="1">
    <source>
        <dbReference type="PROSITE" id="PS51462"/>
    </source>
</evidence>
<dbReference type="SUPFAM" id="SSF55811">
    <property type="entry name" value="Nudix"/>
    <property type="match status" value="1"/>
</dbReference>
<protein>
    <submittedName>
        <fullName evidence="2">NUDIX hydrolase</fullName>
    </submittedName>
</protein>
<name>A0ABN2G139_9ACTN</name>
<dbReference type="EMBL" id="BAAANF010000001">
    <property type="protein sequence ID" value="GAA1662988.1"/>
    <property type="molecule type" value="Genomic_DNA"/>
</dbReference>
<proteinExistence type="predicted"/>
<comment type="caution">
    <text evidence="2">The sequence shown here is derived from an EMBL/GenBank/DDBJ whole genome shotgun (WGS) entry which is preliminary data.</text>
</comment>
<evidence type="ECO:0000313" key="2">
    <source>
        <dbReference type="EMBL" id="GAA1662988.1"/>
    </source>
</evidence>
<dbReference type="GO" id="GO:0016787">
    <property type="term" value="F:hydrolase activity"/>
    <property type="evidence" value="ECO:0007669"/>
    <property type="project" value="UniProtKB-KW"/>
</dbReference>
<gene>
    <name evidence="2" type="ORF">GCM10009745_00740</name>
</gene>
<evidence type="ECO:0000313" key="3">
    <source>
        <dbReference type="Proteomes" id="UP001500280"/>
    </source>
</evidence>
<dbReference type="InterPro" id="IPR000086">
    <property type="entry name" value="NUDIX_hydrolase_dom"/>
</dbReference>
<accession>A0ABN2G139</accession>
<reference evidence="2 3" key="1">
    <citation type="journal article" date="2019" name="Int. J. Syst. Evol. Microbiol.">
        <title>The Global Catalogue of Microorganisms (GCM) 10K type strain sequencing project: providing services to taxonomists for standard genome sequencing and annotation.</title>
        <authorList>
            <consortium name="The Broad Institute Genomics Platform"/>
            <consortium name="The Broad Institute Genome Sequencing Center for Infectious Disease"/>
            <person name="Wu L."/>
            <person name="Ma J."/>
        </authorList>
    </citation>
    <scope>NUCLEOTIDE SEQUENCE [LARGE SCALE GENOMIC DNA]</scope>
    <source>
        <strain evidence="2 3">JCM 14307</strain>
    </source>
</reference>
<dbReference type="Pfam" id="PF00293">
    <property type="entry name" value="NUDIX"/>
    <property type="match status" value="1"/>
</dbReference>
<keyword evidence="2" id="KW-0378">Hydrolase</keyword>
<dbReference type="PROSITE" id="PS51462">
    <property type="entry name" value="NUDIX"/>
    <property type="match status" value="1"/>
</dbReference>